<feature type="domain" description="Tryptophan synthase beta chain-like PALP" evidence="5">
    <location>
        <begin position="22"/>
        <end position="327"/>
    </location>
</feature>
<keyword evidence="6" id="KW-0456">Lyase</keyword>
<evidence type="ECO:0000313" key="6">
    <source>
        <dbReference type="EMBL" id="OFV70917.1"/>
    </source>
</evidence>
<evidence type="ECO:0000256" key="2">
    <source>
        <dbReference type="ARBA" id="ARBA00008639"/>
    </source>
</evidence>
<dbReference type="EC" id="4.4.1.25" evidence="6"/>
<dbReference type="GO" id="GO:1901605">
    <property type="term" value="P:alpha-amino acid metabolic process"/>
    <property type="evidence" value="ECO:0007669"/>
    <property type="project" value="UniProtKB-ARBA"/>
</dbReference>
<dbReference type="Proteomes" id="UP000176244">
    <property type="component" value="Unassembled WGS sequence"/>
</dbReference>
<evidence type="ECO:0000256" key="4">
    <source>
        <dbReference type="PIRSR" id="PIRSR006278-2"/>
    </source>
</evidence>
<dbReference type="RefSeq" id="WP_070370823.1">
    <property type="nucleotide sequence ID" value="NZ_LKEU01000027.1"/>
</dbReference>
<dbReference type="OrthoDB" id="9801249at2"/>
<comment type="caution">
    <text evidence="6">The sequence shown here is derived from an EMBL/GenBank/DDBJ whole genome shotgun (WGS) entry which is preliminary data.</text>
</comment>
<dbReference type="PANTHER" id="PTHR43780:SF2">
    <property type="entry name" value="1-AMINOCYCLOPROPANE-1-CARBOXYLATE DEAMINASE-RELATED"/>
    <property type="match status" value="1"/>
</dbReference>
<reference evidence="6 7" key="1">
    <citation type="submission" date="2015-09" db="EMBL/GenBank/DDBJ databases">
        <title>Genome sequence of Acetobacterium wieringae DSM 1911.</title>
        <authorList>
            <person name="Poehlein A."/>
            <person name="Bengelsdorf F.R."/>
            <person name="Schiel-Bengelsdorf B."/>
            <person name="Duerre P."/>
            <person name="Daniel R."/>
        </authorList>
    </citation>
    <scope>NUCLEOTIDE SEQUENCE [LARGE SCALE GENOMIC DNA]</scope>
    <source>
        <strain evidence="6 7">DSM 1911</strain>
    </source>
</reference>
<proteinExistence type="inferred from homology"/>
<evidence type="ECO:0000313" key="7">
    <source>
        <dbReference type="Proteomes" id="UP000176244"/>
    </source>
</evidence>
<dbReference type="GO" id="GO:0034011">
    <property type="term" value="F:L-cysteate sulfo-lyase activity"/>
    <property type="evidence" value="ECO:0007669"/>
    <property type="project" value="UniProtKB-EC"/>
</dbReference>
<dbReference type="EMBL" id="LKEU01000027">
    <property type="protein sequence ID" value="OFV70917.1"/>
    <property type="molecule type" value="Genomic_DNA"/>
</dbReference>
<accession>A0A1F2PHV8</accession>
<dbReference type="STRING" id="52694.ACWI_15030"/>
<dbReference type="InterPro" id="IPR027278">
    <property type="entry name" value="ACCD_DCysDesulf"/>
</dbReference>
<dbReference type="InterPro" id="IPR036052">
    <property type="entry name" value="TrpB-like_PALP_sf"/>
</dbReference>
<dbReference type="PIRSF" id="PIRSF006278">
    <property type="entry name" value="ACCD_DCysDesulf"/>
    <property type="match status" value="1"/>
</dbReference>
<dbReference type="Pfam" id="PF00291">
    <property type="entry name" value="PALP"/>
    <property type="match status" value="1"/>
</dbReference>
<keyword evidence="3 4" id="KW-0663">Pyridoxal phosphate</keyword>
<sequence>MSTKNIFEKIHGIPKRHYMTCPTPIQKCENLTKVLGGDVEIYIKRDDILPFGGNKLRKLEFLFHEAVVSGADTIITGSTFQCNHNLMALHLANIERMKTALIMEYWSDHTYQYEQDRNKHLYELSGVEKIEVSMEPIKGPIGDMILTQEMKAGLIATGKKPYILARGGTSPLGNCGYVLCAEEIMNQGKAKDVMFDTLVCPSGTGGTQMGLFIGFDAADYPIEIHGINVFQNKEAQLTTLFGALDQTTSFLGVEGPDKKRVICHDGYYGDAYAQPTEALKEAIELLSRTEGIMLDPIYSGKTMAGLIDLIRSGEIKKGTRVLFLHTGGLNTYYDYSSVIDYGFHNEMK</sequence>
<evidence type="ECO:0000256" key="1">
    <source>
        <dbReference type="ARBA" id="ARBA00001933"/>
    </source>
</evidence>
<dbReference type="PANTHER" id="PTHR43780">
    <property type="entry name" value="1-AMINOCYCLOPROPANE-1-CARBOXYLATE DEAMINASE-RELATED"/>
    <property type="match status" value="1"/>
</dbReference>
<comment type="cofactor">
    <cofactor evidence="1">
        <name>pyridoxal 5'-phosphate</name>
        <dbReference type="ChEBI" id="CHEBI:597326"/>
    </cofactor>
</comment>
<dbReference type="AlphaFoldDB" id="A0A1F2PHV8"/>
<gene>
    <name evidence="6" type="primary">cuyA</name>
    <name evidence="6" type="ORF">ACWI_15030</name>
</gene>
<organism evidence="6 7">
    <name type="scientific">Acetobacterium wieringae</name>
    <dbReference type="NCBI Taxonomy" id="52694"/>
    <lineage>
        <taxon>Bacteria</taxon>
        <taxon>Bacillati</taxon>
        <taxon>Bacillota</taxon>
        <taxon>Clostridia</taxon>
        <taxon>Eubacteriales</taxon>
        <taxon>Eubacteriaceae</taxon>
        <taxon>Acetobacterium</taxon>
    </lineage>
</organism>
<dbReference type="InterPro" id="IPR001926">
    <property type="entry name" value="TrpB-like_PALP"/>
</dbReference>
<protein>
    <submittedName>
        <fullName evidence="6">L-cysteate sulfo-lyase</fullName>
        <ecNumber evidence="6">4.4.1.25</ecNumber>
    </submittedName>
</protein>
<name>A0A1F2PHV8_9FIRM</name>
<feature type="modified residue" description="N6-(pyridoxal phosphate)lysine" evidence="4">
    <location>
        <position position="55"/>
    </location>
</feature>
<dbReference type="GO" id="GO:0019148">
    <property type="term" value="F:D-cysteine desulfhydrase activity"/>
    <property type="evidence" value="ECO:0007669"/>
    <property type="project" value="TreeGrafter"/>
</dbReference>
<dbReference type="Gene3D" id="3.40.50.1100">
    <property type="match status" value="2"/>
</dbReference>
<evidence type="ECO:0000256" key="3">
    <source>
        <dbReference type="ARBA" id="ARBA00022898"/>
    </source>
</evidence>
<dbReference type="SUPFAM" id="SSF53686">
    <property type="entry name" value="Tryptophan synthase beta subunit-like PLP-dependent enzymes"/>
    <property type="match status" value="1"/>
</dbReference>
<comment type="similarity">
    <text evidence="2">Belongs to the ACC deaminase/D-cysteine desulfhydrase family.</text>
</comment>
<evidence type="ECO:0000259" key="5">
    <source>
        <dbReference type="Pfam" id="PF00291"/>
    </source>
</evidence>